<evidence type="ECO:0000313" key="2">
    <source>
        <dbReference type="Proteomes" id="UP001157418"/>
    </source>
</evidence>
<sequence>MAGFWAMALNGCAGCDWKKVFVDEFVMETLHFGDVVEGGCGGDGAMSFGAYEKGPRDLGSGFTICGDKPQNPGVGFGRRKPTKTV</sequence>
<comment type="caution">
    <text evidence="1">The sequence shown here is derived from an EMBL/GenBank/DDBJ whole genome shotgun (WGS) entry which is preliminary data.</text>
</comment>
<evidence type="ECO:0000313" key="1">
    <source>
        <dbReference type="EMBL" id="CAH1453313.1"/>
    </source>
</evidence>
<dbReference type="AlphaFoldDB" id="A0AAU9PTP7"/>
<dbReference type="Proteomes" id="UP001157418">
    <property type="component" value="Unassembled WGS sequence"/>
</dbReference>
<reference evidence="1 2" key="1">
    <citation type="submission" date="2022-01" db="EMBL/GenBank/DDBJ databases">
        <authorList>
            <person name="Xiong W."/>
            <person name="Schranz E."/>
        </authorList>
    </citation>
    <scope>NUCLEOTIDE SEQUENCE [LARGE SCALE GENOMIC DNA]</scope>
</reference>
<protein>
    <recommendedName>
        <fullName evidence="3">Peptidylprolyl isomerase</fullName>
    </recommendedName>
</protein>
<evidence type="ECO:0008006" key="3">
    <source>
        <dbReference type="Google" id="ProtNLM"/>
    </source>
</evidence>
<gene>
    <name evidence="1" type="ORF">LVIROSA_LOCUS38567</name>
</gene>
<proteinExistence type="predicted"/>
<organism evidence="1 2">
    <name type="scientific">Lactuca virosa</name>
    <dbReference type="NCBI Taxonomy" id="75947"/>
    <lineage>
        <taxon>Eukaryota</taxon>
        <taxon>Viridiplantae</taxon>
        <taxon>Streptophyta</taxon>
        <taxon>Embryophyta</taxon>
        <taxon>Tracheophyta</taxon>
        <taxon>Spermatophyta</taxon>
        <taxon>Magnoliopsida</taxon>
        <taxon>eudicotyledons</taxon>
        <taxon>Gunneridae</taxon>
        <taxon>Pentapetalae</taxon>
        <taxon>asterids</taxon>
        <taxon>campanulids</taxon>
        <taxon>Asterales</taxon>
        <taxon>Asteraceae</taxon>
        <taxon>Cichorioideae</taxon>
        <taxon>Cichorieae</taxon>
        <taxon>Lactucinae</taxon>
        <taxon>Lactuca</taxon>
    </lineage>
</organism>
<accession>A0AAU9PTP7</accession>
<dbReference type="EMBL" id="CAKMRJ010005745">
    <property type="protein sequence ID" value="CAH1453313.1"/>
    <property type="molecule type" value="Genomic_DNA"/>
</dbReference>
<keyword evidence="2" id="KW-1185">Reference proteome</keyword>
<name>A0AAU9PTP7_9ASTR</name>